<dbReference type="Proteomes" id="UP000008311">
    <property type="component" value="Unassembled WGS sequence"/>
</dbReference>
<feature type="non-terminal residue" evidence="1">
    <location>
        <position position="59"/>
    </location>
</feature>
<dbReference type="AlphaFoldDB" id="B9TN81"/>
<accession>B9TN81</accession>
<protein>
    <submittedName>
        <fullName evidence="1">Xanthine dehydrogenase, putative</fullName>
    </submittedName>
</protein>
<dbReference type="InterPro" id="IPR036856">
    <property type="entry name" value="Ald_Oxase/Xan_DH_a/b_sf"/>
</dbReference>
<proteinExistence type="predicted"/>
<name>B9TN81_RICCO</name>
<dbReference type="SUPFAM" id="SSF54665">
    <property type="entry name" value="CO dehydrogenase molybdoprotein N-domain-like"/>
    <property type="match status" value="1"/>
</dbReference>
<organism evidence="1 2">
    <name type="scientific">Ricinus communis</name>
    <name type="common">Castor bean</name>
    <dbReference type="NCBI Taxonomy" id="3988"/>
    <lineage>
        <taxon>Eukaryota</taxon>
        <taxon>Viridiplantae</taxon>
        <taxon>Streptophyta</taxon>
        <taxon>Embryophyta</taxon>
        <taxon>Tracheophyta</taxon>
        <taxon>Spermatophyta</taxon>
        <taxon>Magnoliopsida</taxon>
        <taxon>eudicotyledons</taxon>
        <taxon>Gunneridae</taxon>
        <taxon>Pentapetalae</taxon>
        <taxon>rosids</taxon>
        <taxon>fabids</taxon>
        <taxon>Malpighiales</taxon>
        <taxon>Euphorbiaceae</taxon>
        <taxon>Acalyphoideae</taxon>
        <taxon>Acalypheae</taxon>
        <taxon>Ricinus</taxon>
    </lineage>
</organism>
<dbReference type="InParanoid" id="B9TN81"/>
<reference evidence="2" key="1">
    <citation type="journal article" date="2010" name="Nat. Biotechnol.">
        <title>Draft genome sequence of the oilseed species Ricinus communis.</title>
        <authorList>
            <person name="Chan A.P."/>
            <person name="Crabtree J."/>
            <person name="Zhao Q."/>
            <person name="Lorenzi H."/>
            <person name="Orvis J."/>
            <person name="Puiu D."/>
            <person name="Melake-Berhan A."/>
            <person name="Jones K.M."/>
            <person name="Redman J."/>
            <person name="Chen G."/>
            <person name="Cahoon E.B."/>
            <person name="Gedil M."/>
            <person name="Stanke M."/>
            <person name="Haas B.J."/>
            <person name="Wortman J.R."/>
            <person name="Fraser-Liggett C.M."/>
            <person name="Ravel J."/>
            <person name="Rabinowicz P.D."/>
        </authorList>
    </citation>
    <scope>NUCLEOTIDE SEQUENCE [LARGE SCALE GENOMIC DNA]</scope>
    <source>
        <strain evidence="2">cv. Hale</strain>
    </source>
</reference>
<gene>
    <name evidence="1" type="ORF">RCOM_2152140</name>
</gene>
<dbReference type="EMBL" id="EQ991569">
    <property type="protein sequence ID" value="EEF22682.1"/>
    <property type="molecule type" value="Genomic_DNA"/>
</dbReference>
<keyword evidence="2" id="KW-1185">Reference proteome</keyword>
<dbReference type="Gene3D" id="3.90.1170.50">
    <property type="entry name" value="Aldehyde oxidase/xanthine dehydrogenase, a/b hammerhead"/>
    <property type="match status" value="1"/>
</dbReference>
<sequence length="59" mass="6392">MNEQSIGQSVRRIDGRLKVTGAAPYTADRNLPGMVHAYGVFSTVASGRILRIDTTEASR</sequence>
<evidence type="ECO:0000313" key="1">
    <source>
        <dbReference type="EMBL" id="EEF22682.1"/>
    </source>
</evidence>
<dbReference type="STRING" id="3988.B9TN81"/>
<evidence type="ECO:0000313" key="2">
    <source>
        <dbReference type="Proteomes" id="UP000008311"/>
    </source>
</evidence>